<evidence type="ECO:0000313" key="3">
    <source>
        <dbReference type="Proteomes" id="UP000656548"/>
    </source>
</evidence>
<dbReference type="Proteomes" id="UP000656548">
    <property type="component" value="Unassembled WGS sequence"/>
</dbReference>
<keyword evidence="3" id="KW-1185">Reference proteome</keyword>
<dbReference type="Pfam" id="PF14280">
    <property type="entry name" value="DUF4365"/>
    <property type="match status" value="1"/>
</dbReference>
<gene>
    <name evidence="2" type="ORF">H4W30_000919</name>
</gene>
<protein>
    <recommendedName>
        <fullName evidence="1">DUF4365 domain-containing protein</fullName>
    </recommendedName>
</protein>
<reference evidence="2 3" key="1">
    <citation type="submission" date="2020-10" db="EMBL/GenBank/DDBJ databases">
        <title>Sequencing the genomes of 1000 actinobacteria strains.</title>
        <authorList>
            <person name="Klenk H.-P."/>
        </authorList>
    </citation>
    <scope>NUCLEOTIDE SEQUENCE [LARGE SCALE GENOMIC DNA]</scope>
    <source>
        <strain evidence="2 3">DSM 46661</strain>
    </source>
</reference>
<sequence>MTGEPTFRPRYTAQAKTSDKGVRMVDASIGDKLGWIFREQFRADLGIDAQVEIVQAGKGTGRLLALQIKCGLSWFDEEIEGGWLYRGQEKHLSYWLSHSLPVIVCLCNPQTDEVFWVQITESNVVRGANGWTVKVPSAQILDERAIGELTRIADSPQHADIIELLIPRYLQERYSREIYIHPILETPHDFHGLSYMTTIGQDVMFVDFIYGPLESLDARAVERRIEWREYNEQAANMGETRLHILAISESVQSACPESDIAKYIGSVRDVEFTRLVYSSIPPFALDEIDNEGRLVYYGPGGDRFVS</sequence>
<organism evidence="2 3">
    <name type="scientific">Amycolatopsis roodepoortensis</name>
    <dbReference type="NCBI Taxonomy" id="700274"/>
    <lineage>
        <taxon>Bacteria</taxon>
        <taxon>Bacillati</taxon>
        <taxon>Actinomycetota</taxon>
        <taxon>Actinomycetes</taxon>
        <taxon>Pseudonocardiales</taxon>
        <taxon>Pseudonocardiaceae</taxon>
        <taxon>Amycolatopsis</taxon>
    </lineage>
</organism>
<accession>A0ABR9KZU9</accession>
<evidence type="ECO:0000259" key="1">
    <source>
        <dbReference type="Pfam" id="PF14280"/>
    </source>
</evidence>
<dbReference type="InterPro" id="IPR025375">
    <property type="entry name" value="DUF4365"/>
</dbReference>
<proteinExistence type="predicted"/>
<comment type="caution">
    <text evidence="2">The sequence shown here is derived from an EMBL/GenBank/DDBJ whole genome shotgun (WGS) entry which is preliminary data.</text>
</comment>
<name>A0ABR9KZU9_9PSEU</name>
<feature type="domain" description="DUF4365" evidence="1">
    <location>
        <begin position="20"/>
        <end position="152"/>
    </location>
</feature>
<dbReference type="RefSeq" id="WP_192741633.1">
    <property type="nucleotide sequence ID" value="NZ_JADBEJ010000001.1"/>
</dbReference>
<evidence type="ECO:0000313" key="2">
    <source>
        <dbReference type="EMBL" id="MBE1573890.1"/>
    </source>
</evidence>
<dbReference type="EMBL" id="JADBEJ010000001">
    <property type="protein sequence ID" value="MBE1573890.1"/>
    <property type="molecule type" value="Genomic_DNA"/>
</dbReference>